<evidence type="ECO:0000256" key="2">
    <source>
        <dbReference type="ARBA" id="ARBA00012980"/>
    </source>
</evidence>
<evidence type="ECO:0000313" key="5">
    <source>
        <dbReference type="Proteomes" id="UP000263742"/>
    </source>
</evidence>
<dbReference type="Proteomes" id="UP000263742">
    <property type="component" value="Segment"/>
</dbReference>
<dbReference type="GO" id="GO:0006235">
    <property type="term" value="P:dTTP biosynthetic process"/>
    <property type="evidence" value="ECO:0007669"/>
    <property type="project" value="UniProtKB-UniPathway"/>
</dbReference>
<evidence type="ECO:0000259" key="3">
    <source>
        <dbReference type="Pfam" id="PF02223"/>
    </source>
</evidence>
<proteinExistence type="inferred from homology"/>
<comment type="pathway">
    <text evidence="1">Pyrimidine metabolism; dTTP biosynthesis.</text>
</comment>
<dbReference type="InterPro" id="IPR018094">
    <property type="entry name" value="Thymidylate_kinase"/>
</dbReference>
<dbReference type="UniPathway" id="UPA00575"/>
<organism evidence="4 5">
    <name type="scientific">Dickeya phage vB_DsoM_JA13</name>
    <dbReference type="NCBI Taxonomy" id="2283030"/>
    <lineage>
        <taxon>Viruses</taxon>
        <taxon>Duplodnaviria</taxon>
        <taxon>Heunggongvirae</taxon>
        <taxon>Uroviricota</taxon>
        <taxon>Caudoviricetes</taxon>
        <taxon>Salmondvirus</taxon>
        <taxon>Salmondvirus JA11</taxon>
    </lineage>
</organism>
<protein>
    <recommendedName>
        <fullName evidence="2">dTMP kinase</fullName>
        <ecNumber evidence="2">2.7.4.9</ecNumber>
    </recommendedName>
</protein>
<dbReference type="GO" id="GO:0005524">
    <property type="term" value="F:ATP binding"/>
    <property type="evidence" value="ECO:0007669"/>
    <property type="project" value="InterPro"/>
</dbReference>
<evidence type="ECO:0000256" key="1">
    <source>
        <dbReference type="ARBA" id="ARBA00004992"/>
    </source>
</evidence>
<dbReference type="Gene3D" id="3.40.50.300">
    <property type="entry name" value="P-loop containing nucleotide triphosphate hydrolases"/>
    <property type="match status" value="1"/>
</dbReference>
<reference evidence="4 5" key="1">
    <citation type="journal article" date="2018" name="Front. Microbiol.">
        <title>Jumbo Bacteriophages Are Represented Within an Increasing Diversity of Environmental Viruses Infecting the Emerging Phytopathogen, Dickeya solani.</title>
        <authorList>
            <person name="Day A.W."/>
            <person name="Ahn J."/>
            <person name="Salmond G.P.C."/>
        </authorList>
    </citation>
    <scope>NUCLEOTIDE SEQUENCE [LARGE SCALE GENOMIC DNA]</scope>
</reference>
<dbReference type="InterPro" id="IPR027417">
    <property type="entry name" value="P-loop_NTPase"/>
</dbReference>
<dbReference type="EC" id="2.7.4.9" evidence="2"/>
<name>A0A384ZW90_9CAUD</name>
<gene>
    <name evidence="4" type="ORF">JA13_107</name>
</gene>
<dbReference type="GO" id="GO:0004798">
    <property type="term" value="F:dTMP kinase activity"/>
    <property type="evidence" value="ECO:0007669"/>
    <property type="project" value="UniProtKB-EC"/>
</dbReference>
<keyword evidence="4" id="KW-0418">Kinase</keyword>
<dbReference type="Pfam" id="PF02223">
    <property type="entry name" value="Thymidylate_kin"/>
    <property type="match status" value="1"/>
</dbReference>
<dbReference type="SUPFAM" id="SSF52540">
    <property type="entry name" value="P-loop containing nucleoside triphosphate hydrolases"/>
    <property type="match status" value="1"/>
</dbReference>
<dbReference type="CDD" id="cd01672">
    <property type="entry name" value="TMPK"/>
    <property type="match status" value="1"/>
</dbReference>
<keyword evidence="4" id="KW-0808">Transferase</keyword>
<dbReference type="InterPro" id="IPR039430">
    <property type="entry name" value="Thymidylate_kin-like_dom"/>
</dbReference>
<dbReference type="HAMAP" id="MF_00165">
    <property type="entry name" value="Thymidylate_kinase"/>
    <property type="match status" value="1"/>
</dbReference>
<feature type="domain" description="Thymidylate kinase-like" evidence="3">
    <location>
        <begin position="7"/>
        <end position="187"/>
    </location>
</feature>
<dbReference type="GO" id="GO:0006233">
    <property type="term" value="P:dTDP biosynthetic process"/>
    <property type="evidence" value="ECO:0007669"/>
    <property type="project" value="InterPro"/>
</dbReference>
<dbReference type="EMBL" id="MH460460">
    <property type="protein sequence ID" value="AXG66510.1"/>
    <property type="molecule type" value="Genomic_DNA"/>
</dbReference>
<evidence type="ECO:0000313" key="4">
    <source>
        <dbReference type="EMBL" id="AXG66510.1"/>
    </source>
</evidence>
<accession>A0A384ZW90</accession>
<sequence length="197" mass="22166">MKKYIVLEGTEGVGKSTTAEILEASLRLRDISVIRVREPGTTPLAEQLRNIALHDNNARSPLTEMLIFLAARSSLMDFLAETSADVVITDRAWPSTWALQVKDDKTQVLFDRTVNILRPDVQVVSILLTCTYETYVSRRGDKREGSDNIEARMVDAETFEMYQDRYRNLPGGYDAVFSTDNSTPTEIVGEILKCLSQ</sequence>